<dbReference type="RefSeq" id="WP_265788894.1">
    <property type="nucleotide sequence ID" value="NZ_BAABRS010000001.1"/>
</dbReference>
<dbReference type="EMBL" id="JAJNDC010000001">
    <property type="protein sequence ID" value="MCW9712726.1"/>
    <property type="molecule type" value="Genomic_DNA"/>
</dbReference>
<gene>
    <name evidence="8" type="ORF">LQ318_07405</name>
</gene>
<protein>
    <submittedName>
        <fullName evidence="8">Sulfatase</fullName>
    </submittedName>
</protein>
<dbReference type="InterPro" id="IPR017850">
    <property type="entry name" value="Alkaline_phosphatase_core_sf"/>
</dbReference>
<dbReference type="PANTHER" id="PTHR42693:SF42">
    <property type="entry name" value="ARYLSULFATASE G"/>
    <property type="match status" value="1"/>
</dbReference>
<evidence type="ECO:0000256" key="1">
    <source>
        <dbReference type="ARBA" id="ARBA00001913"/>
    </source>
</evidence>
<evidence type="ECO:0000313" key="9">
    <source>
        <dbReference type="Proteomes" id="UP001207337"/>
    </source>
</evidence>
<evidence type="ECO:0000313" key="8">
    <source>
        <dbReference type="EMBL" id="MCW9712726.1"/>
    </source>
</evidence>
<dbReference type="InterPro" id="IPR024607">
    <property type="entry name" value="Sulfatase_CS"/>
</dbReference>
<dbReference type="InterPro" id="IPR000917">
    <property type="entry name" value="Sulfatase_N"/>
</dbReference>
<keyword evidence="6" id="KW-0106">Calcium</keyword>
<comment type="cofactor">
    <cofactor evidence="1">
        <name>Ca(2+)</name>
        <dbReference type="ChEBI" id="CHEBI:29108"/>
    </cofactor>
</comment>
<feature type="domain" description="Sulfatase N-terminal" evidence="7">
    <location>
        <begin position="10"/>
        <end position="354"/>
    </location>
</feature>
<proteinExistence type="inferred from homology"/>
<evidence type="ECO:0000256" key="6">
    <source>
        <dbReference type="ARBA" id="ARBA00022837"/>
    </source>
</evidence>
<accession>A0ABT3PY68</accession>
<reference evidence="8 9" key="1">
    <citation type="submission" date="2021-11" db="EMBL/GenBank/DDBJ databases">
        <title>Aliifidinibius sp. nov., a new bacterium isolated from saline soil.</title>
        <authorList>
            <person name="Galisteo C."/>
            <person name="De La Haba R."/>
            <person name="Sanchez-Porro C."/>
            <person name="Ventosa A."/>
        </authorList>
    </citation>
    <scope>NUCLEOTIDE SEQUENCE [LARGE SCALE GENOMIC DNA]</scope>
    <source>
        <strain evidence="8 9">KACC 190600</strain>
    </source>
</reference>
<dbReference type="PANTHER" id="PTHR42693">
    <property type="entry name" value="ARYLSULFATASE FAMILY MEMBER"/>
    <property type="match status" value="1"/>
</dbReference>
<dbReference type="Gene3D" id="3.30.1120.10">
    <property type="match status" value="1"/>
</dbReference>
<name>A0ABT3PY68_9BACT</name>
<keyword evidence="9" id="KW-1185">Reference proteome</keyword>
<evidence type="ECO:0000259" key="7">
    <source>
        <dbReference type="Pfam" id="PF00884"/>
    </source>
</evidence>
<sequence length="509" mass="57741">MEKENPVDQPNILFIIADDYGYHDLSSMGSDYYETPNLDRLAEESMIFKNGYTASRVCSPARASIMSGQFPARHGITDWIGAKTGEDWREQDRHSKLLPPDYIDHLPHEYHVLPEAMKENGYRTFFAGKWHLGNKGSYPEDHGFDVNQGGFEAGGPYTGGYFSPFNNPKMEDHEDEKGMSLPMKLAKETSSFIGQNKNTSFFAYLSFYAVHAPIQSSRGKWKKYRDKAEAMGIAETGFEMGHFLPIRQVQDNPVYAGLVEHMDEAVGSVLETLKAHGLEENTIVIFTSDHGGVAAGDDYATSNRPLRGGKGYQYEGGLKVPYFIKVPWLENQGTENLTPVTGTDFYPTILDLIGSELRPDEHRDGVSLVPLLEGDSIADRPLIWHYPHYGNQGGRPSSVIREGAWKLIRYHADSSEVLYNLEEDLEEATDVYDEHPQIAERLSRRLSNALSEMGAKFPKKDPEYDPQKEEQYLKKIEEELLPRLEKQRLEYLSEDFNPENGWWGSETED</sequence>
<keyword evidence="3" id="KW-0479">Metal-binding</keyword>
<dbReference type="Pfam" id="PF00884">
    <property type="entry name" value="Sulfatase"/>
    <property type="match status" value="1"/>
</dbReference>
<dbReference type="CDD" id="cd16144">
    <property type="entry name" value="ARS_like"/>
    <property type="match status" value="1"/>
</dbReference>
<dbReference type="PROSITE" id="PS00149">
    <property type="entry name" value="SULFATASE_2"/>
    <property type="match status" value="1"/>
</dbReference>
<keyword evidence="5" id="KW-0378">Hydrolase</keyword>
<evidence type="ECO:0000256" key="3">
    <source>
        <dbReference type="ARBA" id="ARBA00022723"/>
    </source>
</evidence>
<dbReference type="InterPro" id="IPR050738">
    <property type="entry name" value="Sulfatase"/>
</dbReference>
<dbReference type="SUPFAM" id="SSF53649">
    <property type="entry name" value="Alkaline phosphatase-like"/>
    <property type="match status" value="1"/>
</dbReference>
<evidence type="ECO:0000256" key="4">
    <source>
        <dbReference type="ARBA" id="ARBA00022729"/>
    </source>
</evidence>
<comment type="similarity">
    <text evidence="2">Belongs to the sulfatase family.</text>
</comment>
<comment type="caution">
    <text evidence="8">The sequence shown here is derived from an EMBL/GenBank/DDBJ whole genome shotgun (WGS) entry which is preliminary data.</text>
</comment>
<evidence type="ECO:0000256" key="2">
    <source>
        <dbReference type="ARBA" id="ARBA00008779"/>
    </source>
</evidence>
<dbReference type="Proteomes" id="UP001207337">
    <property type="component" value="Unassembled WGS sequence"/>
</dbReference>
<dbReference type="Gene3D" id="3.40.720.10">
    <property type="entry name" value="Alkaline Phosphatase, subunit A"/>
    <property type="match status" value="1"/>
</dbReference>
<organism evidence="8 9">
    <name type="scientific">Fodinibius salicampi</name>
    <dbReference type="NCBI Taxonomy" id="1920655"/>
    <lineage>
        <taxon>Bacteria</taxon>
        <taxon>Pseudomonadati</taxon>
        <taxon>Balneolota</taxon>
        <taxon>Balneolia</taxon>
        <taxon>Balneolales</taxon>
        <taxon>Balneolaceae</taxon>
        <taxon>Fodinibius</taxon>
    </lineage>
</organism>
<keyword evidence="4" id="KW-0732">Signal</keyword>
<evidence type="ECO:0000256" key="5">
    <source>
        <dbReference type="ARBA" id="ARBA00022801"/>
    </source>
</evidence>